<dbReference type="EMBL" id="LAVA02000019">
    <property type="protein sequence ID" value="OIJ68097.1"/>
    <property type="molecule type" value="Genomic_DNA"/>
</dbReference>
<keyword evidence="3" id="KW-1185">Reference proteome</keyword>
<dbReference type="PROSITE" id="PS50801">
    <property type="entry name" value="STAS"/>
    <property type="match status" value="1"/>
</dbReference>
<evidence type="ECO:0000313" key="3">
    <source>
        <dbReference type="Proteomes" id="UP000034196"/>
    </source>
</evidence>
<dbReference type="STRING" id="1428628.WN71_009895"/>
<dbReference type="PANTHER" id="PTHR33495">
    <property type="entry name" value="ANTI-SIGMA FACTOR ANTAGONIST TM_1081-RELATED-RELATED"/>
    <property type="match status" value="1"/>
</dbReference>
<dbReference type="CDD" id="cd07043">
    <property type="entry name" value="STAS_anti-anti-sigma_factors"/>
    <property type="match status" value="1"/>
</dbReference>
<sequence>MHAAPELKVHVTRHQDIFVITVRGELDFDDAEDIDAAWEQAERAALPTTAVDLSQVTFADSMLLNGLLEARRRHAADGRELVLLGPLRPAVSRLLEVSGTLAYFTVAVAGTGTGAVSPGGDQGAS</sequence>
<organism evidence="2 3">
    <name type="scientific">Streptomyces mangrovisoli</name>
    <dbReference type="NCBI Taxonomy" id="1428628"/>
    <lineage>
        <taxon>Bacteria</taxon>
        <taxon>Bacillati</taxon>
        <taxon>Actinomycetota</taxon>
        <taxon>Actinomycetes</taxon>
        <taxon>Kitasatosporales</taxon>
        <taxon>Streptomycetaceae</taxon>
        <taxon>Streptomyces</taxon>
    </lineage>
</organism>
<dbReference type="SUPFAM" id="SSF52091">
    <property type="entry name" value="SpoIIaa-like"/>
    <property type="match status" value="1"/>
</dbReference>
<accession>A0A1J4P037</accession>
<proteinExistence type="predicted"/>
<gene>
    <name evidence="2" type="ORF">WN71_009895</name>
</gene>
<dbReference type="InterPro" id="IPR002645">
    <property type="entry name" value="STAS_dom"/>
</dbReference>
<dbReference type="AlphaFoldDB" id="A0A1J4P037"/>
<reference evidence="2" key="1">
    <citation type="submission" date="2016-10" db="EMBL/GenBank/DDBJ databases">
        <title>Genome sequence of Streptomyces mangrovisoli MUSC 149.</title>
        <authorList>
            <person name="Lee L.-H."/>
            <person name="Ser H.-L."/>
        </authorList>
    </citation>
    <scope>NUCLEOTIDE SEQUENCE [LARGE SCALE GENOMIC DNA]</scope>
    <source>
        <strain evidence="2">MUSC 149</strain>
    </source>
</reference>
<dbReference type="Gene3D" id="3.30.750.24">
    <property type="entry name" value="STAS domain"/>
    <property type="match status" value="1"/>
</dbReference>
<comment type="caution">
    <text evidence="2">The sequence shown here is derived from an EMBL/GenBank/DDBJ whole genome shotgun (WGS) entry which is preliminary data.</text>
</comment>
<feature type="domain" description="STAS" evidence="1">
    <location>
        <begin position="7"/>
        <end position="99"/>
    </location>
</feature>
<dbReference type="GO" id="GO:0043856">
    <property type="term" value="F:anti-sigma factor antagonist activity"/>
    <property type="evidence" value="ECO:0007669"/>
    <property type="project" value="TreeGrafter"/>
</dbReference>
<dbReference type="PANTHER" id="PTHR33495:SF2">
    <property type="entry name" value="ANTI-SIGMA FACTOR ANTAGONIST TM_1081-RELATED"/>
    <property type="match status" value="1"/>
</dbReference>
<protein>
    <recommendedName>
        <fullName evidence="1">STAS domain-containing protein</fullName>
    </recommendedName>
</protein>
<dbReference type="InterPro" id="IPR058548">
    <property type="entry name" value="MlaB-like_STAS"/>
</dbReference>
<evidence type="ECO:0000259" key="1">
    <source>
        <dbReference type="PROSITE" id="PS50801"/>
    </source>
</evidence>
<dbReference type="Proteomes" id="UP000034196">
    <property type="component" value="Unassembled WGS sequence"/>
</dbReference>
<evidence type="ECO:0000313" key="2">
    <source>
        <dbReference type="EMBL" id="OIJ68097.1"/>
    </source>
</evidence>
<dbReference type="Pfam" id="PF13466">
    <property type="entry name" value="STAS_2"/>
    <property type="match status" value="1"/>
</dbReference>
<dbReference type="InterPro" id="IPR036513">
    <property type="entry name" value="STAS_dom_sf"/>
</dbReference>
<name>A0A1J4P037_9ACTN</name>